<dbReference type="Gene3D" id="3.10.129.10">
    <property type="entry name" value="Hotdog Thioesterase"/>
    <property type="match status" value="1"/>
</dbReference>
<dbReference type="InterPro" id="IPR029069">
    <property type="entry name" value="HotDog_dom_sf"/>
</dbReference>
<accession>A0ABR3JGM4</accession>
<dbReference type="EMBL" id="JASNQZ010000007">
    <property type="protein sequence ID" value="KAL0954568.1"/>
    <property type="molecule type" value="Genomic_DNA"/>
</dbReference>
<proteinExistence type="predicted"/>
<organism evidence="2 3">
    <name type="scientific">Hohenbuehelia grisea</name>
    <dbReference type="NCBI Taxonomy" id="104357"/>
    <lineage>
        <taxon>Eukaryota</taxon>
        <taxon>Fungi</taxon>
        <taxon>Dikarya</taxon>
        <taxon>Basidiomycota</taxon>
        <taxon>Agaricomycotina</taxon>
        <taxon>Agaricomycetes</taxon>
        <taxon>Agaricomycetidae</taxon>
        <taxon>Agaricales</taxon>
        <taxon>Pleurotineae</taxon>
        <taxon>Pleurotaceae</taxon>
        <taxon>Hohenbuehelia</taxon>
    </lineage>
</organism>
<evidence type="ECO:0000256" key="1">
    <source>
        <dbReference type="ARBA" id="ARBA00022801"/>
    </source>
</evidence>
<dbReference type="PANTHER" id="PTHR21660:SF1">
    <property type="entry name" value="ACYL-COENZYME A THIOESTERASE 13"/>
    <property type="match status" value="1"/>
</dbReference>
<dbReference type="CDD" id="cd03440">
    <property type="entry name" value="hot_dog"/>
    <property type="match status" value="1"/>
</dbReference>
<comment type="caution">
    <text evidence="2">The sequence shown here is derived from an EMBL/GenBank/DDBJ whole genome shotgun (WGS) entry which is preliminary data.</text>
</comment>
<evidence type="ECO:0000313" key="2">
    <source>
        <dbReference type="EMBL" id="KAL0954568.1"/>
    </source>
</evidence>
<reference evidence="3" key="1">
    <citation type="submission" date="2024-06" db="EMBL/GenBank/DDBJ databases">
        <title>Multi-omics analyses provide insights into the biosynthesis of the anticancer antibiotic pleurotin in Hohenbuehelia grisea.</title>
        <authorList>
            <person name="Weaver J.A."/>
            <person name="Alberti F."/>
        </authorList>
    </citation>
    <scope>NUCLEOTIDE SEQUENCE [LARGE SCALE GENOMIC DNA]</scope>
    <source>
        <strain evidence="3">T-177</strain>
    </source>
</reference>
<protein>
    <recommendedName>
        <fullName evidence="4">Thioesterase domain-containing protein</fullName>
    </recommendedName>
</protein>
<dbReference type="PANTHER" id="PTHR21660">
    <property type="entry name" value="THIOESTERASE SUPERFAMILY MEMBER-RELATED"/>
    <property type="match status" value="1"/>
</dbReference>
<name>A0ABR3JGM4_9AGAR</name>
<dbReference type="SUPFAM" id="SSF54637">
    <property type="entry name" value="Thioesterase/thiol ester dehydrase-isomerase"/>
    <property type="match status" value="1"/>
</dbReference>
<gene>
    <name evidence="2" type="ORF">HGRIS_003528</name>
</gene>
<keyword evidence="3" id="KW-1185">Reference proteome</keyword>
<dbReference type="InterPro" id="IPR039298">
    <property type="entry name" value="ACOT13"/>
</dbReference>
<sequence>MPRGPPSANPNAFIAALPDAPGLDASLIKGNVPQDQKRLSANALAFFVDSQGKSYNAGVGKRIKLVEINTRKRRGEAGKETDEMETVCEIVVEPDMCNVYGVLHGGCAAYIIDPCTSSALVGLGLYLGVDGTGMSNSMQIIWHAAAPLGAKLRIVNTSLSIKGRVRSARCEIWNTRTGELCISGVHSTVNASKKLPSAKL</sequence>
<evidence type="ECO:0000313" key="3">
    <source>
        <dbReference type="Proteomes" id="UP001556367"/>
    </source>
</evidence>
<dbReference type="Proteomes" id="UP001556367">
    <property type="component" value="Unassembled WGS sequence"/>
</dbReference>
<evidence type="ECO:0008006" key="4">
    <source>
        <dbReference type="Google" id="ProtNLM"/>
    </source>
</evidence>
<keyword evidence="1" id="KW-0378">Hydrolase</keyword>